<dbReference type="SUPFAM" id="SSF57903">
    <property type="entry name" value="FYVE/PHD zinc finger"/>
    <property type="match status" value="1"/>
</dbReference>
<evidence type="ECO:0000259" key="19">
    <source>
        <dbReference type="PROSITE" id="PS50089"/>
    </source>
</evidence>
<dbReference type="GO" id="GO:0061630">
    <property type="term" value="F:ubiquitin protein ligase activity"/>
    <property type="evidence" value="ECO:0007669"/>
    <property type="project" value="UniProtKB-EC"/>
</dbReference>
<feature type="region of interest" description="Disordered" evidence="18">
    <location>
        <begin position="254"/>
        <end position="329"/>
    </location>
</feature>
<dbReference type="EMBL" id="ML742176">
    <property type="protein sequence ID" value="KAE8148075.1"/>
    <property type="molecule type" value="Genomic_DNA"/>
</dbReference>
<dbReference type="EC" id="2.3.2.27" evidence="6"/>
<evidence type="ECO:0000256" key="7">
    <source>
        <dbReference type="ARBA" id="ARBA00022679"/>
    </source>
</evidence>
<evidence type="ECO:0000256" key="16">
    <source>
        <dbReference type="ARBA" id="ARBA00023288"/>
    </source>
</evidence>
<dbReference type="GO" id="GO:0005768">
    <property type="term" value="C:endosome"/>
    <property type="evidence" value="ECO:0007669"/>
    <property type="project" value="UniProtKB-SubCell"/>
</dbReference>
<comment type="subcellular location">
    <subcellularLocation>
        <location evidence="3">Endosome</location>
    </subcellularLocation>
    <subcellularLocation>
        <location evidence="4">Lysosome</location>
    </subcellularLocation>
    <subcellularLocation>
        <location evidence="2">Membrane</location>
        <topology evidence="2">Peripheral membrane protein</topology>
    </subcellularLocation>
</comment>
<comment type="catalytic activity">
    <reaction evidence="1">
        <text>S-ubiquitinyl-[E2 ubiquitin-conjugating enzyme]-L-cysteine + [acceptor protein]-L-lysine = [E2 ubiquitin-conjugating enzyme]-L-cysteine + N(6)-ubiquitinyl-[acceptor protein]-L-lysine.</text>
        <dbReference type="EC" id="2.3.2.27"/>
    </reaction>
</comment>
<evidence type="ECO:0000256" key="3">
    <source>
        <dbReference type="ARBA" id="ARBA00004177"/>
    </source>
</evidence>
<evidence type="ECO:0000256" key="5">
    <source>
        <dbReference type="ARBA" id="ARBA00004906"/>
    </source>
</evidence>
<dbReference type="CDD" id="cd16489">
    <property type="entry name" value="mRING-CH-C4HC2H_ZNRF"/>
    <property type="match status" value="1"/>
</dbReference>
<feature type="compositionally biased region" description="Polar residues" evidence="18">
    <location>
        <begin position="109"/>
        <end position="130"/>
    </location>
</feature>
<dbReference type="PANTHER" id="PTHR46661">
    <property type="entry name" value="E3 UBIQUITIN-PROTEIN LIGASE ZNRF1-LIKE PROTEIN"/>
    <property type="match status" value="1"/>
</dbReference>
<proteinExistence type="predicted"/>
<evidence type="ECO:0000256" key="6">
    <source>
        <dbReference type="ARBA" id="ARBA00012483"/>
    </source>
</evidence>
<dbReference type="SMART" id="SM00064">
    <property type="entry name" value="FYVE"/>
    <property type="match status" value="1"/>
</dbReference>
<feature type="region of interest" description="Disordered" evidence="18">
    <location>
        <begin position="433"/>
        <end position="452"/>
    </location>
</feature>
<evidence type="ECO:0000256" key="18">
    <source>
        <dbReference type="SAM" id="MobiDB-lite"/>
    </source>
</evidence>
<reference evidence="21 22" key="1">
    <citation type="submission" date="2019-04" db="EMBL/GenBank/DDBJ databases">
        <title>Friends and foes A comparative genomics study of 23 Aspergillus species from section Flavi.</title>
        <authorList>
            <consortium name="DOE Joint Genome Institute"/>
            <person name="Kjaerbolling I."/>
            <person name="Vesth T."/>
            <person name="Frisvad J.C."/>
            <person name="Nybo J.L."/>
            <person name="Theobald S."/>
            <person name="Kildgaard S."/>
            <person name="Isbrandt T."/>
            <person name="Kuo A."/>
            <person name="Sato A."/>
            <person name="Lyhne E.K."/>
            <person name="Kogle M.E."/>
            <person name="Wiebenga A."/>
            <person name="Kun R.S."/>
            <person name="Lubbers R.J."/>
            <person name="Makela M.R."/>
            <person name="Barry K."/>
            <person name="Chovatia M."/>
            <person name="Clum A."/>
            <person name="Daum C."/>
            <person name="Haridas S."/>
            <person name="He G."/>
            <person name="LaButti K."/>
            <person name="Lipzen A."/>
            <person name="Mondo S."/>
            <person name="Riley R."/>
            <person name="Salamov A."/>
            <person name="Simmons B.A."/>
            <person name="Magnuson J.K."/>
            <person name="Henrissat B."/>
            <person name="Mortensen U.H."/>
            <person name="Larsen T.O."/>
            <person name="Devries R.P."/>
            <person name="Grigoriev I.V."/>
            <person name="Machida M."/>
            <person name="Baker S.E."/>
            <person name="Andersen M.R."/>
        </authorList>
    </citation>
    <scope>NUCLEOTIDE SEQUENCE [LARGE SCALE GENOMIC DNA]</scope>
    <source>
        <strain evidence="21 22">IBT 18842</strain>
    </source>
</reference>
<feature type="compositionally biased region" description="Basic and acidic residues" evidence="18">
    <location>
        <begin position="133"/>
        <end position="142"/>
    </location>
</feature>
<dbReference type="PANTHER" id="PTHR46661:SF4">
    <property type="entry name" value="RING-TYPE DOMAIN-CONTAINING PROTEIN"/>
    <property type="match status" value="1"/>
</dbReference>
<dbReference type="InterPro" id="IPR011011">
    <property type="entry name" value="Znf_FYVE_PHD"/>
</dbReference>
<organism evidence="21 22">
    <name type="scientific">Aspergillus avenaceus</name>
    <dbReference type="NCBI Taxonomy" id="36643"/>
    <lineage>
        <taxon>Eukaryota</taxon>
        <taxon>Fungi</taxon>
        <taxon>Dikarya</taxon>
        <taxon>Ascomycota</taxon>
        <taxon>Pezizomycotina</taxon>
        <taxon>Eurotiomycetes</taxon>
        <taxon>Eurotiomycetidae</taxon>
        <taxon>Eurotiales</taxon>
        <taxon>Aspergillaceae</taxon>
        <taxon>Aspergillus</taxon>
        <taxon>Aspergillus subgen. Circumdati</taxon>
    </lineage>
</organism>
<sequence length="520" mass="56537">MSSSSSSSSAPVPSTSAAPIVYPPPGLSAGFRPHASDNTMTSEAGPAFDRRSGRRRSTVTGSDRKRRLVNAEDDTWSRQSIPRSAIETGPHTPPDMDSRSILHPLSPTRPESSVAGTSYATPIDLSSSPPDQRAQRASDRRSSWARPGNDYLEYIRPRWQPDSEVTSCPICGTDFSFWYRKHHCRKCGRVVCASCSPHRITIPRQFIVHPPDASRPRASTLIPPRVTPMINLAESSPQSPTALNPALGGGEEVRLCNPCVPDPNPDPPRGFGTVRASGDPQSGADYSANQHRPRSYHSLSSPTRNPPYAAIPESFSSRSGRRTAGTNEHPFYGSFGGSFGSQPLEYGSLSAARFAPSIIATGRPLPMASGSAMSAGPSFSASVDHGRRLTAPSVRRHVDERDLCPICDQVLPPLGENRNEDAREAHIRQCIDSHGPRARSSPHPGSPVAQSSHPVRMLTFTATEKDCLGQDGSAQECTICMEDYEVGQSLVRLECLCKFHKQCIVEWFERKKECPVHKVS</sequence>
<dbReference type="Pfam" id="PF01363">
    <property type="entry name" value="FYVE"/>
    <property type="match status" value="1"/>
</dbReference>
<dbReference type="OrthoDB" id="660555at2759"/>
<dbReference type="SUPFAM" id="SSF57850">
    <property type="entry name" value="RING/U-box"/>
    <property type="match status" value="1"/>
</dbReference>
<accession>A0A5N6TP38</accession>
<evidence type="ECO:0000256" key="4">
    <source>
        <dbReference type="ARBA" id="ARBA00004371"/>
    </source>
</evidence>
<gene>
    <name evidence="21" type="ORF">BDV25DRAFT_159015</name>
</gene>
<dbReference type="InterPro" id="IPR051878">
    <property type="entry name" value="ZNRF_ubiq-protein_ligase"/>
</dbReference>
<dbReference type="InterPro" id="IPR001841">
    <property type="entry name" value="Znf_RING"/>
</dbReference>
<dbReference type="PROSITE" id="PS50089">
    <property type="entry name" value="ZF_RING_2"/>
    <property type="match status" value="1"/>
</dbReference>
<evidence type="ECO:0000256" key="8">
    <source>
        <dbReference type="ARBA" id="ARBA00022707"/>
    </source>
</evidence>
<evidence type="ECO:0000256" key="12">
    <source>
        <dbReference type="ARBA" id="ARBA00022786"/>
    </source>
</evidence>
<dbReference type="Gene3D" id="3.30.40.10">
    <property type="entry name" value="Zinc/RING finger domain, C3HC4 (zinc finger)"/>
    <property type="match status" value="2"/>
</dbReference>
<evidence type="ECO:0000313" key="21">
    <source>
        <dbReference type="EMBL" id="KAE8148075.1"/>
    </source>
</evidence>
<evidence type="ECO:0000256" key="11">
    <source>
        <dbReference type="ARBA" id="ARBA00022771"/>
    </source>
</evidence>
<keyword evidence="16" id="KW-0449">Lipoprotein</keyword>
<keyword evidence="13" id="KW-0862">Zinc</keyword>
<evidence type="ECO:0000256" key="17">
    <source>
        <dbReference type="PROSITE-ProRule" id="PRU00175"/>
    </source>
</evidence>
<keyword evidence="12" id="KW-0833">Ubl conjugation pathway</keyword>
<evidence type="ECO:0000256" key="14">
    <source>
        <dbReference type="ARBA" id="ARBA00023136"/>
    </source>
</evidence>
<dbReference type="PROSITE" id="PS50178">
    <property type="entry name" value="ZF_FYVE"/>
    <property type="match status" value="1"/>
</dbReference>
<evidence type="ECO:0000256" key="15">
    <source>
        <dbReference type="ARBA" id="ARBA00023228"/>
    </source>
</evidence>
<evidence type="ECO:0000256" key="9">
    <source>
        <dbReference type="ARBA" id="ARBA00022723"/>
    </source>
</evidence>
<keyword evidence="10" id="KW-0967">Endosome</keyword>
<evidence type="ECO:0000256" key="1">
    <source>
        <dbReference type="ARBA" id="ARBA00000900"/>
    </source>
</evidence>
<dbReference type="GO" id="GO:0008270">
    <property type="term" value="F:zinc ion binding"/>
    <property type="evidence" value="ECO:0007669"/>
    <property type="project" value="UniProtKB-KW"/>
</dbReference>
<feature type="domain" description="RING-type" evidence="19">
    <location>
        <begin position="477"/>
        <end position="518"/>
    </location>
</feature>
<keyword evidence="11 17" id="KW-0863">Zinc-finger</keyword>
<evidence type="ECO:0000313" key="22">
    <source>
        <dbReference type="Proteomes" id="UP000325780"/>
    </source>
</evidence>
<comment type="pathway">
    <text evidence="5">Protein modification; protein ubiquitination.</text>
</comment>
<dbReference type="InterPro" id="IPR013083">
    <property type="entry name" value="Znf_RING/FYVE/PHD"/>
</dbReference>
<dbReference type="SMART" id="SM00184">
    <property type="entry name" value="RING"/>
    <property type="match status" value="1"/>
</dbReference>
<dbReference type="InterPro" id="IPR017455">
    <property type="entry name" value="Znf_FYVE-rel"/>
</dbReference>
<dbReference type="AlphaFoldDB" id="A0A5N6TP38"/>
<protein>
    <recommendedName>
        <fullName evidence="6">RING-type E3 ubiquitin transferase</fullName>
        <ecNumber evidence="6">2.3.2.27</ecNumber>
    </recommendedName>
</protein>
<feature type="domain" description="FYVE-type" evidence="20">
    <location>
        <begin position="162"/>
        <end position="264"/>
    </location>
</feature>
<evidence type="ECO:0000256" key="10">
    <source>
        <dbReference type="ARBA" id="ARBA00022753"/>
    </source>
</evidence>
<dbReference type="GO" id="GO:0016020">
    <property type="term" value="C:membrane"/>
    <property type="evidence" value="ECO:0007669"/>
    <property type="project" value="UniProtKB-SubCell"/>
</dbReference>
<dbReference type="Proteomes" id="UP000325780">
    <property type="component" value="Unassembled WGS sequence"/>
</dbReference>
<dbReference type="GO" id="GO:0043161">
    <property type="term" value="P:proteasome-mediated ubiquitin-dependent protein catabolic process"/>
    <property type="evidence" value="ECO:0007669"/>
    <property type="project" value="TreeGrafter"/>
</dbReference>
<feature type="region of interest" description="Disordered" evidence="18">
    <location>
        <begin position="1"/>
        <end position="147"/>
    </location>
</feature>
<dbReference type="GO" id="GO:0070936">
    <property type="term" value="P:protein K48-linked ubiquitination"/>
    <property type="evidence" value="ECO:0007669"/>
    <property type="project" value="TreeGrafter"/>
</dbReference>
<evidence type="ECO:0000256" key="13">
    <source>
        <dbReference type="ARBA" id="ARBA00022833"/>
    </source>
</evidence>
<evidence type="ECO:0000259" key="20">
    <source>
        <dbReference type="PROSITE" id="PS50178"/>
    </source>
</evidence>
<dbReference type="InterPro" id="IPR000306">
    <property type="entry name" value="Znf_FYVE"/>
</dbReference>
<keyword evidence="15" id="KW-0458">Lysosome</keyword>
<keyword evidence="22" id="KW-1185">Reference proteome</keyword>
<keyword evidence="14" id="KW-0472">Membrane</keyword>
<evidence type="ECO:0000256" key="2">
    <source>
        <dbReference type="ARBA" id="ARBA00004170"/>
    </source>
</evidence>
<dbReference type="Pfam" id="PF13639">
    <property type="entry name" value="zf-RING_2"/>
    <property type="match status" value="1"/>
</dbReference>
<feature type="compositionally biased region" description="Low complexity" evidence="18">
    <location>
        <begin position="1"/>
        <end position="19"/>
    </location>
</feature>
<keyword evidence="9" id="KW-0479">Metal-binding</keyword>
<name>A0A5N6TP38_ASPAV</name>
<keyword evidence="8" id="KW-0519">Myristate</keyword>
<keyword evidence="7" id="KW-0808">Transferase</keyword>